<feature type="compositionally biased region" description="Gly residues" evidence="1">
    <location>
        <begin position="74"/>
        <end position="85"/>
    </location>
</feature>
<sequence length="117" mass="12525">MAGAPRGLGKIRKCKENKASTIWHRGTAPDNRPDDFSTGFKHGVILNWYVHSTLEIGQSATFDNLTYPIPGNWVKGGGDDNSGGGDDNDADDDGGGGGCDDAYYIRHPCNVNEVPDD</sequence>
<gene>
    <name evidence="2" type="ORF">ElyMa_006048900</name>
</gene>
<comment type="caution">
    <text evidence="2">The sequence shown here is derived from an EMBL/GenBank/DDBJ whole genome shotgun (WGS) entry which is preliminary data.</text>
</comment>
<feature type="region of interest" description="Disordered" evidence="1">
    <location>
        <begin position="71"/>
        <end position="99"/>
    </location>
</feature>
<accession>A0AAV4GKP1</accession>
<evidence type="ECO:0000313" key="2">
    <source>
        <dbReference type="EMBL" id="GFR86292.1"/>
    </source>
</evidence>
<dbReference type="AlphaFoldDB" id="A0AAV4GKP1"/>
<reference evidence="2 3" key="1">
    <citation type="journal article" date="2021" name="Elife">
        <title>Chloroplast acquisition without the gene transfer in kleptoplastic sea slugs, Plakobranchus ocellatus.</title>
        <authorList>
            <person name="Maeda T."/>
            <person name="Takahashi S."/>
            <person name="Yoshida T."/>
            <person name="Shimamura S."/>
            <person name="Takaki Y."/>
            <person name="Nagai Y."/>
            <person name="Toyoda A."/>
            <person name="Suzuki Y."/>
            <person name="Arimoto A."/>
            <person name="Ishii H."/>
            <person name="Satoh N."/>
            <person name="Nishiyama T."/>
            <person name="Hasebe M."/>
            <person name="Maruyama T."/>
            <person name="Minagawa J."/>
            <person name="Obokata J."/>
            <person name="Shigenobu S."/>
        </authorList>
    </citation>
    <scope>NUCLEOTIDE SEQUENCE [LARGE SCALE GENOMIC DNA]</scope>
</reference>
<dbReference type="Proteomes" id="UP000762676">
    <property type="component" value="Unassembled WGS sequence"/>
</dbReference>
<keyword evidence="3" id="KW-1185">Reference proteome</keyword>
<proteinExistence type="predicted"/>
<protein>
    <submittedName>
        <fullName evidence="2">Uncharacterized protein</fullName>
    </submittedName>
</protein>
<organism evidence="2 3">
    <name type="scientific">Elysia marginata</name>
    <dbReference type="NCBI Taxonomy" id="1093978"/>
    <lineage>
        <taxon>Eukaryota</taxon>
        <taxon>Metazoa</taxon>
        <taxon>Spiralia</taxon>
        <taxon>Lophotrochozoa</taxon>
        <taxon>Mollusca</taxon>
        <taxon>Gastropoda</taxon>
        <taxon>Heterobranchia</taxon>
        <taxon>Euthyneura</taxon>
        <taxon>Panpulmonata</taxon>
        <taxon>Sacoglossa</taxon>
        <taxon>Placobranchoidea</taxon>
        <taxon>Plakobranchidae</taxon>
        <taxon>Elysia</taxon>
    </lineage>
</organism>
<dbReference type="EMBL" id="BMAT01012117">
    <property type="protein sequence ID" value="GFR86292.1"/>
    <property type="molecule type" value="Genomic_DNA"/>
</dbReference>
<evidence type="ECO:0000313" key="3">
    <source>
        <dbReference type="Proteomes" id="UP000762676"/>
    </source>
</evidence>
<evidence type="ECO:0000256" key="1">
    <source>
        <dbReference type="SAM" id="MobiDB-lite"/>
    </source>
</evidence>
<name>A0AAV4GKP1_9GAST</name>